<evidence type="ECO:0000256" key="2">
    <source>
        <dbReference type="SAM" id="SignalP"/>
    </source>
</evidence>
<keyword evidence="1" id="KW-0472">Membrane</keyword>
<gene>
    <name evidence="3" type="ORF">FHR82_002911</name>
</gene>
<comment type="caution">
    <text evidence="3">The sequence shown here is derived from an EMBL/GenBank/DDBJ whole genome shotgun (WGS) entry which is preliminary data.</text>
</comment>
<dbReference type="RefSeq" id="WP_184810869.1">
    <property type="nucleotide sequence ID" value="NZ_JACHJQ010000003.1"/>
</dbReference>
<sequence>MTRGWRAGAAVLASALLALSAPLTAAEPARAQPIGQPLPPAGGGQSRMELTVEDLAPRVVTAATQQVTVKGRITNTGDRPIEDISVRLQRGEAIDSDRDLRDVQNQATDTAAGPFQDVGKSLEPGDSADISVFIPVRDGGRTLAIEEPGIYPLLVNVNGTPDYSEPARLAAVSIPLPVLSVPGGGPAASPKAAPPEVTVLWPLLDERPRALPATDNSTLLADDDLADSLAAGGRLSNLVNVVRSATTANPQLLRSVCFAVDPDLLETVSKMTEGYRVRTPAGQYVTGKGAQAAADWLTSVQDLTRGHCVVSVPYADADLSALSRAGAADLAQLAVPSSASITARLLSVQPIKDLYWPAGGTYDQNTLVSLASSGPATVLADPAHLQKVEGRGPYTIGVTQTANPVRALPVDSLVSDALATPNSPRAPIGGNSGVSVQNGLAALLYRAAFDQRVGGQVLIAPPRRWLASNTELDQFLSLAGQLFEQGFTTPLPLDQAVAAPDGGTAESLSYTAQDTAQEIPSPVTADVMRINATKRDMLDAMAEDNTTQVDPNALLSPLQYGLLRGVSTAWRGHTDGAANTVAFVEQQLDGLRDLVVVNDPGRPYSLASGDSPIPITINNGLPVAIVVRITLSPVPGLRPEQIRDVRVPPLASSSQWIQADVSRAGRFTVDVELSTPGGTPLGETVRLELNSTSYGIISVAVTGTAGAVLVLLVGVRIFRRVRAARAGGTRANEEIVDP</sequence>
<feature type="chain" id="PRO_5038778727" description="Glycoprotein" evidence="2">
    <location>
        <begin position="26"/>
        <end position="738"/>
    </location>
</feature>
<evidence type="ECO:0000256" key="1">
    <source>
        <dbReference type="SAM" id="Phobius"/>
    </source>
</evidence>
<accession>A0A7W7VDY8</accession>
<keyword evidence="1" id="KW-1133">Transmembrane helix</keyword>
<keyword evidence="2" id="KW-0732">Signal</keyword>
<protein>
    <recommendedName>
        <fullName evidence="5">Glycoprotein</fullName>
    </recommendedName>
</protein>
<keyword evidence="1" id="KW-0812">Transmembrane</keyword>
<feature type="signal peptide" evidence="2">
    <location>
        <begin position="1"/>
        <end position="25"/>
    </location>
</feature>
<organism evidence="3 4">
    <name type="scientific">Actinophytocola algeriensis</name>
    <dbReference type="NCBI Taxonomy" id="1768010"/>
    <lineage>
        <taxon>Bacteria</taxon>
        <taxon>Bacillati</taxon>
        <taxon>Actinomycetota</taxon>
        <taxon>Actinomycetes</taxon>
        <taxon>Pseudonocardiales</taxon>
        <taxon>Pseudonocardiaceae</taxon>
    </lineage>
</organism>
<evidence type="ECO:0000313" key="3">
    <source>
        <dbReference type="EMBL" id="MBB4906691.1"/>
    </source>
</evidence>
<name>A0A7W7VDY8_9PSEU</name>
<proteinExistence type="predicted"/>
<evidence type="ECO:0008006" key="5">
    <source>
        <dbReference type="Google" id="ProtNLM"/>
    </source>
</evidence>
<dbReference type="InterPro" id="IPR046112">
    <property type="entry name" value="DUF6049"/>
</dbReference>
<dbReference type="Proteomes" id="UP000520767">
    <property type="component" value="Unassembled WGS sequence"/>
</dbReference>
<dbReference type="Pfam" id="PF19516">
    <property type="entry name" value="DUF6049"/>
    <property type="match status" value="1"/>
</dbReference>
<keyword evidence="4" id="KW-1185">Reference proteome</keyword>
<feature type="transmembrane region" description="Helical" evidence="1">
    <location>
        <begin position="694"/>
        <end position="715"/>
    </location>
</feature>
<dbReference type="AlphaFoldDB" id="A0A7W7VDY8"/>
<dbReference type="EMBL" id="JACHJQ010000003">
    <property type="protein sequence ID" value="MBB4906691.1"/>
    <property type="molecule type" value="Genomic_DNA"/>
</dbReference>
<reference evidence="3 4" key="1">
    <citation type="submission" date="2020-08" db="EMBL/GenBank/DDBJ databases">
        <title>Genomic Encyclopedia of Type Strains, Phase III (KMG-III): the genomes of soil and plant-associated and newly described type strains.</title>
        <authorList>
            <person name="Whitman W."/>
        </authorList>
    </citation>
    <scope>NUCLEOTIDE SEQUENCE [LARGE SCALE GENOMIC DNA]</scope>
    <source>
        <strain evidence="3 4">CECT 8960</strain>
    </source>
</reference>
<evidence type="ECO:0000313" key="4">
    <source>
        <dbReference type="Proteomes" id="UP000520767"/>
    </source>
</evidence>